<feature type="transmembrane region" description="Helical" evidence="6">
    <location>
        <begin position="727"/>
        <end position="745"/>
    </location>
</feature>
<feature type="transmembrane region" description="Helical" evidence="6">
    <location>
        <begin position="36"/>
        <end position="53"/>
    </location>
</feature>
<accession>A0AAV3A740</accession>
<dbReference type="PANTHER" id="PTHR12372:SF5">
    <property type="entry name" value="PECANEX-LIKE PROTEIN 2"/>
    <property type="match status" value="1"/>
</dbReference>
<dbReference type="PANTHER" id="PTHR12372">
    <property type="entry name" value="PECANEX"/>
    <property type="match status" value="1"/>
</dbReference>
<organism evidence="9 10">
    <name type="scientific">Pyxicephalus adspersus</name>
    <name type="common">African bullfrog</name>
    <dbReference type="NCBI Taxonomy" id="30357"/>
    <lineage>
        <taxon>Eukaryota</taxon>
        <taxon>Metazoa</taxon>
        <taxon>Chordata</taxon>
        <taxon>Craniata</taxon>
        <taxon>Vertebrata</taxon>
        <taxon>Euteleostomi</taxon>
        <taxon>Amphibia</taxon>
        <taxon>Batrachia</taxon>
        <taxon>Anura</taxon>
        <taxon>Neobatrachia</taxon>
        <taxon>Ranoidea</taxon>
        <taxon>Pyxicephalidae</taxon>
        <taxon>Pyxicephalinae</taxon>
        <taxon>Pyxicephalus</taxon>
    </lineage>
</organism>
<feature type="region of interest" description="Disordered" evidence="7">
    <location>
        <begin position="95"/>
        <end position="123"/>
    </location>
</feature>
<feature type="transmembrane region" description="Helical" evidence="6">
    <location>
        <begin position="559"/>
        <end position="579"/>
    </location>
</feature>
<evidence type="ECO:0000256" key="6">
    <source>
        <dbReference type="RuleBase" id="RU367089"/>
    </source>
</evidence>
<evidence type="ECO:0000256" key="7">
    <source>
        <dbReference type="SAM" id="MobiDB-lite"/>
    </source>
</evidence>
<dbReference type="EMBL" id="DYDO01000004">
    <property type="protein sequence ID" value="DBA26969.1"/>
    <property type="molecule type" value="Genomic_DNA"/>
</dbReference>
<proteinExistence type="inferred from homology"/>
<dbReference type="InterPro" id="IPR039797">
    <property type="entry name" value="Pecanex"/>
</dbReference>
<feature type="transmembrane region" description="Helical" evidence="6">
    <location>
        <begin position="766"/>
        <end position="789"/>
    </location>
</feature>
<dbReference type="Pfam" id="PF05041">
    <property type="entry name" value="Pecanex_C"/>
    <property type="match status" value="1"/>
</dbReference>
<feature type="transmembrane region" description="Helical" evidence="6">
    <location>
        <begin position="438"/>
        <end position="455"/>
    </location>
</feature>
<feature type="transmembrane region" description="Helical" evidence="6">
    <location>
        <begin position="525"/>
        <end position="547"/>
    </location>
</feature>
<feature type="transmembrane region" description="Helical" evidence="6">
    <location>
        <begin position="826"/>
        <end position="847"/>
    </location>
</feature>
<evidence type="ECO:0000256" key="2">
    <source>
        <dbReference type="ARBA" id="ARBA00010170"/>
    </source>
</evidence>
<keyword evidence="4 6" id="KW-1133">Transmembrane helix</keyword>
<comment type="caution">
    <text evidence="9">The sequence shown here is derived from an EMBL/GenBank/DDBJ whole genome shotgun (WGS) entry which is preliminary data.</text>
</comment>
<sequence>MGSDILQILRQGVWAALTGGWYHDPHDSQFNNICHLYLWVFLLVLPLSMHLGLPPTRFTLCLYCISTTVLFTVIKFVSFRLHLMFDKGMVDHHKKHSKKNKKVKDSDSINISSEHTAPSNSKNVELDIDEVTHSHQDSNTATSPGSVVMDAVDHNEAFKDLIKREHFPDNTRICEKLAEKNNPTGENEHLWQQQSCCQVPERGKAIYEVIHTSQQDTSVLQVICGLEASMQDDTHVHTHNSGHKRLFCQKGGHQCESQCESVNLSAVSLTHDVDFKSEAETVSENKGLFYDDPDEESFQKQVSIKPPKESVSMTTESLSHEVENSSNISSEYTFPKTQFYKFSIFPGKWIKVWCDRLTLLALFDKTENVGENIIGILLAICVSFFGFLVLHQGLFKDIWLFQFCVVIASCQFCLLKSIQPDPASPVHGYNQIITYSRPVYFCILCGVILLLNAGSEVKGLHLHTLYGFHFLSPECFHGARDQIIVLVSLFPLISLLGLFPQVNTFCVYFLEQIDVLVFGGSAKDGFLSALCSLLRSTLFAALLFFVCHESVKEPWDIRHIPPLFSIFCGLLIALSYHLSRQSSDPSILLSLVKCTLFGRLFCKNVKMIPTQQEDPILQKIKGLVKEILISDLIVCTVVAILTFAVSASTVFLSLRPFLSIVLLALTLLVGVLAHYVIPHLRKHHPWLWISQPVLQNKEYKQREVLGAAQLMWFEKFYVWLICLEKYVLYPSIILSAVTIEAFSVSKHSRFGKKLDSVLLSIAGLKLLRSCFCSPIHQYLVLGFTVIFFLFDYHVISESFLLDFYFMTILFYKFLELLNKMNYVMAYIAPWQIAWGSSFHVFAQLFAIPHSAMLFIQTIATSILSMPLSPFLGSVIFVASYARPIKFWEKKNSTVRLDNLNTRLQQQIEKDPGNDGNNLNSIFYEHLTRSLQHSLCGDLILGRWGNYFEGDCFILASDYLNALVHLVEIGNGFMTFQLRGLEFKGTYCHQREVEAITEGYDVNEGCCCFQPGHLPHMLSCNSAFSLRWLTWEVVRGQYILEGYSVIYSNAASLFQVFDLRKILIRYYIKSIIYFTTNSPKLFKWLNDESMKKALQSYTKWDHVENDHTMFNINIDEDYIPCLQGITRASFCSVYLDWIQYCAKQSPKKVDFDEDSFLVTISFGLCILGRRLLATATHHLSFSLDSFLHGLHTLFKGHYRISKEEEWVFVDMDLIHTVISPAIRMSLKLHQSQFACPEEYEDHPALFDAIKVFEEKVVICDEKDPAWRAAILSNKEELLTLRHVVDEGNDYYSVIMLQKSYLSFKVIKVNKECVRGLWAGQQQELIFLRNRDHERGSIQNNKHVLRNLINSSCDQPLGYPIYVSPITISYLGMHKQLNTLLAGPVDVGHITTLFQTKWRV</sequence>
<feature type="transmembrane region" description="Helical" evidence="6">
    <location>
        <begin position="483"/>
        <end position="510"/>
    </location>
</feature>
<feature type="transmembrane region" description="Helical" evidence="6">
    <location>
        <begin position="853"/>
        <end position="881"/>
    </location>
</feature>
<dbReference type="GO" id="GO:0016020">
    <property type="term" value="C:membrane"/>
    <property type="evidence" value="ECO:0007669"/>
    <property type="project" value="UniProtKB-SubCell"/>
</dbReference>
<evidence type="ECO:0000313" key="10">
    <source>
        <dbReference type="Proteomes" id="UP001181693"/>
    </source>
</evidence>
<comment type="subcellular location">
    <subcellularLocation>
        <location evidence="1 6">Membrane</location>
        <topology evidence="1 6">Multi-pass membrane protein</topology>
    </subcellularLocation>
</comment>
<reference evidence="9" key="1">
    <citation type="thesis" date="2020" institute="ProQuest LLC" country="789 East Eisenhower Parkway, Ann Arbor, MI, USA">
        <title>Comparative Genomics and Chromosome Evolution.</title>
        <authorList>
            <person name="Mudd A.B."/>
        </authorList>
    </citation>
    <scope>NUCLEOTIDE SEQUENCE</scope>
    <source>
        <strain evidence="9">1538</strain>
        <tissue evidence="9">Blood</tissue>
    </source>
</reference>
<name>A0AAV3A740_PYXAD</name>
<evidence type="ECO:0000256" key="5">
    <source>
        <dbReference type="ARBA" id="ARBA00023136"/>
    </source>
</evidence>
<evidence type="ECO:0000256" key="3">
    <source>
        <dbReference type="ARBA" id="ARBA00022692"/>
    </source>
</evidence>
<feature type="transmembrane region" description="Helical" evidence="6">
    <location>
        <begin position="623"/>
        <end position="645"/>
    </location>
</feature>
<dbReference type="InterPro" id="IPR007735">
    <property type="entry name" value="Pecanex_C"/>
</dbReference>
<protein>
    <recommendedName>
        <fullName evidence="6">Pecanex-like protein</fullName>
    </recommendedName>
</protein>
<evidence type="ECO:0000313" key="9">
    <source>
        <dbReference type="EMBL" id="DBA26969.1"/>
    </source>
</evidence>
<gene>
    <name evidence="9" type="ORF">GDO54_011156</name>
</gene>
<keyword evidence="5 6" id="KW-0472">Membrane</keyword>
<evidence type="ECO:0000259" key="8">
    <source>
        <dbReference type="Pfam" id="PF05041"/>
    </source>
</evidence>
<keyword evidence="3 6" id="KW-0812">Transmembrane</keyword>
<evidence type="ECO:0000256" key="4">
    <source>
        <dbReference type="ARBA" id="ARBA00022989"/>
    </source>
</evidence>
<comment type="similarity">
    <text evidence="2 6">Belongs to the pecanex family.</text>
</comment>
<dbReference type="Proteomes" id="UP001181693">
    <property type="component" value="Unassembled WGS sequence"/>
</dbReference>
<feature type="transmembrane region" description="Helical" evidence="6">
    <location>
        <begin position="373"/>
        <end position="391"/>
    </location>
</feature>
<keyword evidence="10" id="KW-1185">Reference proteome</keyword>
<feature type="domain" description="Pecanex C-terminal" evidence="8">
    <location>
        <begin position="1149"/>
        <end position="1374"/>
    </location>
</feature>
<feature type="transmembrane region" description="Helical" evidence="6">
    <location>
        <begin position="657"/>
        <end position="677"/>
    </location>
</feature>
<evidence type="ECO:0000256" key="1">
    <source>
        <dbReference type="ARBA" id="ARBA00004141"/>
    </source>
</evidence>
<feature type="compositionally biased region" description="Polar residues" evidence="7">
    <location>
        <begin position="109"/>
        <end position="123"/>
    </location>
</feature>
<feature type="transmembrane region" description="Helical" evidence="6">
    <location>
        <begin position="60"/>
        <end position="79"/>
    </location>
</feature>